<dbReference type="InterPro" id="IPR012337">
    <property type="entry name" value="RNaseH-like_sf"/>
</dbReference>
<name>A0A239LIT1_9ACTN</name>
<sequence length="199" mass="21805">MPKRELYISADVEADGPIPGPYSMLSFGLAACGTYDGRDFTPLDPAGSTFYAELRPISDDYVPEALAVSGLDRDRLAAEGRQPAEAMNAATAFVTRATAAADASSAVLVAYPLGFDWMFLYWYWMRFASAGSPFGHSRHLDLKTLYAAKADAMVVRSTKRQMPPELLSDRPHTHNALDDAIEQAELFQNLAQWPGRGHT</sequence>
<keyword evidence="2" id="KW-1185">Reference proteome</keyword>
<reference evidence="1 2" key="1">
    <citation type="submission" date="2017-06" db="EMBL/GenBank/DDBJ databases">
        <authorList>
            <person name="Kim H.J."/>
            <person name="Triplett B.A."/>
        </authorList>
    </citation>
    <scope>NUCLEOTIDE SEQUENCE [LARGE SCALE GENOMIC DNA]</scope>
    <source>
        <strain evidence="1 2">DSM 44715</strain>
    </source>
</reference>
<dbReference type="SUPFAM" id="SSF53098">
    <property type="entry name" value="Ribonuclease H-like"/>
    <property type="match status" value="1"/>
</dbReference>
<dbReference type="Proteomes" id="UP000198318">
    <property type="component" value="Unassembled WGS sequence"/>
</dbReference>
<accession>A0A239LIT1</accession>
<dbReference type="InterPro" id="IPR036397">
    <property type="entry name" value="RNaseH_sf"/>
</dbReference>
<proteinExistence type="predicted"/>
<evidence type="ECO:0000313" key="2">
    <source>
        <dbReference type="Proteomes" id="UP000198318"/>
    </source>
</evidence>
<protein>
    <submittedName>
        <fullName evidence="1">Uncharacterized protein</fullName>
    </submittedName>
</protein>
<organism evidence="1 2">
    <name type="scientific">Actinomadura meyerae</name>
    <dbReference type="NCBI Taxonomy" id="240840"/>
    <lineage>
        <taxon>Bacteria</taxon>
        <taxon>Bacillati</taxon>
        <taxon>Actinomycetota</taxon>
        <taxon>Actinomycetes</taxon>
        <taxon>Streptosporangiales</taxon>
        <taxon>Thermomonosporaceae</taxon>
        <taxon>Actinomadura</taxon>
    </lineage>
</organism>
<dbReference type="GO" id="GO:0003676">
    <property type="term" value="F:nucleic acid binding"/>
    <property type="evidence" value="ECO:0007669"/>
    <property type="project" value="InterPro"/>
</dbReference>
<dbReference type="AlphaFoldDB" id="A0A239LIT1"/>
<evidence type="ECO:0000313" key="1">
    <source>
        <dbReference type="EMBL" id="SNT29743.1"/>
    </source>
</evidence>
<dbReference type="OrthoDB" id="9803925at2"/>
<dbReference type="EMBL" id="FZOR01000022">
    <property type="protein sequence ID" value="SNT29743.1"/>
    <property type="molecule type" value="Genomic_DNA"/>
</dbReference>
<gene>
    <name evidence="1" type="ORF">SAMN05443665_1022118</name>
</gene>
<dbReference type="PROSITE" id="PS51257">
    <property type="entry name" value="PROKAR_LIPOPROTEIN"/>
    <property type="match status" value="1"/>
</dbReference>
<dbReference type="Gene3D" id="3.30.420.10">
    <property type="entry name" value="Ribonuclease H-like superfamily/Ribonuclease H"/>
    <property type="match status" value="1"/>
</dbReference>
<dbReference type="RefSeq" id="WP_089328075.1">
    <property type="nucleotide sequence ID" value="NZ_FZOR01000022.1"/>
</dbReference>